<sequence>MKDLKFEQRRSLSRLEAADQLTALAAALREGGEAELELSPGTLSLRIPDDLGSEIEVEIGEGEIELEIEFKWPTAPTRTASSRTATGTKGATTRKSVPAKPGKRSATKTA</sequence>
<reference evidence="3 4" key="1">
    <citation type="submission" date="2017-09" db="EMBL/GenBank/DDBJ databases">
        <authorList>
            <person name="Lee N."/>
            <person name="Cho B.-K."/>
        </authorList>
    </citation>
    <scope>NUCLEOTIDE SEQUENCE [LARGE SCALE GENOMIC DNA]</scope>
    <source>
        <strain evidence="3 4">ATCC 13740</strain>
    </source>
</reference>
<evidence type="ECO:0000259" key="2">
    <source>
        <dbReference type="Pfam" id="PF20068"/>
    </source>
</evidence>
<dbReference type="RefSeq" id="WP_150478786.1">
    <property type="nucleotide sequence ID" value="NZ_BMTB01000008.1"/>
</dbReference>
<dbReference type="KEGG" id="scoe:CP976_02425"/>
<evidence type="ECO:0000313" key="3">
    <source>
        <dbReference type="EMBL" id="QEV23137.1"/>
    </source>
</evidence>
<accession>A0A5J6I216</accession>
<protein>
    <submittedName>
        <fullName evidence="3">Amphi-Trp domain-containing protein</fullName>
    </submittedName>
</protein>
<dbReference type="AlphaFoldDB" id="A0A5J6I216"/>
<dbReference type="GeneID" id="91414951"/>
<gene>
    <name evidence="3" type="ORF">CP976_02425</name>
</gene>
<organism evidence="3 4">
    <name type="scientific">Streptomyces coeruleorubidus</name>
    <dbReference type="NCBI Taxonomy" id="116188"/>
    <lineage>
        <taxon>Bacteria</taxon>
        <taxon>Bacillati</taxon>
        <taxon>Actinomycetota</taxon>
        <taxon>Actinomycetes</taxon>
        <taxon>Kitasatosporales</taxon>
        <taxon>Streptomycetaceae</taxon>
        <taxon>Streptomyces</taxon>
    </lineage>
</organism>
<proteinExistence type="predicted"/>
<dbReference type="Proteomes" id="UP000326598">
    <property type="component" value="Chromosome"/>
</dbReference>
<dbReference type="InterPro" id="IPR027598">
    <property type="entry name" value="Amphi-Trp_dom"/>
</dbReference>
<evidence type="ECO:0000313" key="4">
    <source>
        <dbReference type="Proteomes" id="UP000326598"/>
    </source>
</evidence>
<dbReference type="EMBL" id="CP023694">
    <property type="protein sequence ID" value="QEV23137.1"/>
    <property type="molecule type" value="Genomic_DNA"/>
</dbReference>
<dbReference type="Pfam" id="PF20068">
    <property type="entry name" value="Amphi-Trp"/>
    <property type="match status" value="1"/>
</dbReference>
<feature type="compositionally biased region" description="Low complexity" evidence="1">
    <location>
        <begin position="73"/>
        <end position="96"/>
    </location>
</feature>
<feature type="compositionally biased region" description="Basic residues" evidence="1">
    <location>
        <begin position="101"/>
        <end position="110"/>
    </location>
</feature>
<feature type="domain" description="Amphi-Trp" evidence="2">
    <location>
        <begin position="4"/>
        <end position="80"/>
    </location>
</feature>
<name>A0A5J6I216_STRC4</name>
<feature type="region of interest" description="Disordered" evidence="1">
    <location>
        <begin position="71"/>
        <end position="110"/>
    </location>
</feature>
<evidence type="ECO:0000256" key="1">
    <source>
        <dbReference type="SAM" id="MobiDB-lite"/>
    </source>
</evidence>
<dbReference type="NCBIfam" id="TIGR04354">
    <property type="entry name" value="amphi-Trp"/>
    <property type="match status" value="1"/>
</dbReference>